<dbReference type="EMBL" id="BARS01053542">
    <property type="protein sequence ID" value="GAG52239.1"/>
    <property type="molecule type" value="Genomic_DNA"/>
</dbReference>
<evidence type="ECO:0000313" key="2">
    <source>
        <dbReference type="EMBL" id="GAG52239.1"/>
    </source>
</evidence>
<organism evidence="2">
    <name type="scientific">marine sediment metagenome</name>
    <dbReference type="NCBI Taxonomy" id="412755"/>
    <lineage>
        <taxon>unclassified sequences</taxon>
        <taxon>metagenomes</taxon>
        <taxon>ecological metagenomes</taxon>
    </lineage>
</organism>
<feature type="compositionally biased region" description="Pro residues" evidence="1">
    <location>
        <begin position="210"/>
        <end position="225"/>
    </location>
</feature>
<gene>
    <name evidence="2" type="ORF">S01H1_79428</name>
</gene>
<feature type="region of interest" description="Disordered" evidence="1">
    <location>
        <begin position="194"/>
        <end position="225"/>
    </location>
</feature>
<accession>X0Y8R7</accession>
<name>X0Y8R7_9ZZZZ</name>
<proteinExistence type="predicted"/>
<dbReference type="AlphaFoldDB" id="X0Y8R7"/>
<protein>
    <submittedName>
        <fullName evidence="2">Uncharacterized protein</fullName>
    </submittedName>
</protein>
<reference evidence="2" key="1">
    <citation type="journal article" date="2014" name="Front. Microbiol.">
        <title>High frequency of phylogenetically diverse reductive dehalogenase-homologous genes in deep subseafloor sedimentary metagenomes.</title>
        <authorList>
            <person name="Kawai M."/>
            <person name="Futagami T."/>
            <person name="Toyoda A."/>
            <person name="Takaki Y."/>
            <person name="Nishi S."/>
            <person name="Hori S."/>
            <person name="Arai W."/>
            <person name="Tsubouchi T."/>
            <person name="Morono Y."/>
            <person name="Uchiyama I."/>
            <person name="Ito T."/>
            <person name="Fujiyama A."/>
            <person name="Inagaki F."/>
            <person name="Takami H."/>
        </authorList>
    </citation>
    <scope>NUCLEOTIDE SEQUENCE</scope>
    <source>
        <strain evidence="2">Expedition CK06-06</strain>
    </source>
</reference>
<sequence length="225" mass="25990">YDNNQLYFDNNQQNINNITNNQINWDNNQMNWDNNQMNWDNNQMNWDNNQMNWDNCQSSFDNNSDNKCDICNYNYDSNNYFEDIIKDIDGDIVMQDVCDNKNNKISDIFDRINNENNNLLDDKKISSTYATNQPTKKPTLFSSNNYDNYTNKVIIPNNKDDLSLIKNIPPIKIHSSFSKSSQITYLPPTMPLSFQLPPLPPLSQPSSLSPSPPSPPSPPPPPLPM</sequence>
<evidence type="ECO:0000256" key="1">
    <source>
        <dbReference type="SAM" id="MobiDB-lite"/>
    </source>
</evidence>
<comment type="caution">
    <text evidence="2">The sequence shown here is derived from an EMBL/GenBank/DDBJ whole genome shotgun (WGS) entry which is preliminary data.</text>
</comment>
<feature type="non-terminal residue" evidence="2">
    <location>
        <position position="225"/>
    </location>
</feature>
<feature type="non-terminal residue" evidence="2">
    <location>
        <position position="1"/>
    </location>
</feature>